<name>A0A0H4X8F6_9BACT</name>
<dbReference type="Gene3D" id="2.120.10.10">
    <property type="match status" value="1"/>
</dbReference>
<feature type="region of interest" description="Disordered" evidence="1">
    <location>
        <begin position="166"/>
        <end position="185"/>
    </location>
</feature>
<reference evidence="2 3" key="1">
    <citation type="journal article" date="2016" name="PLoS ONE">
        <title>Complete Genome Sequence and Comparative Genomics of a Novel Myxobacterium Myxococcus hansupus.</title>
        <authorList>
            <person name="Sharma G."/>
            <person name="Narwani T."/>
            <person name="Subramanian S."/>
        </authorList>
    </citation>
    <scope>NUCLEOTIDE SEQUENCE [LARGE SCALE GENOMIC DNA]</scope>
    <source>
        <strain evidence="3">mixupus</strain>
    </source>
</reference>
<dbReference type="AlphaFoldDB" id="A0A0H4X8F6"/>
<dbReference type="STRING" id="1297742.A176_007180"/>
<evidence type="ECO:0000313" key="2">
    <source>
        <dbReference type="EMBL" id="AKQ70268.1"/>
    </source>
</evidence>
<keyword evidence="3" id="KW-1185">Reference proteome</keyword>
<dbReference type="eggNOG" id="COG4409">
    <property type="taxonomic scope" value="Bacteria"/>
</dbReference>
<evidence type="ECO:0000256" key="1">
    <source>
        <dbReference type="SAM" id="MobiDB-lite"/>
    </source>
</evidence>
<dbReference type="Proteomes" id="UP000009026">
    <property type="component" value="Chromosome"/>
</dbReference>
<sequence length="392" mass="42401">MVWVDGEAGGVRYQRSLDGGASFRPERGLGPERSIPGVNARGVRVLANGERVYVTWLEGGLRFRSSSDRGETFGPVLELTQEREGGLSLAATTNHVYMGWFRSSQDERGGIHFVRSPTGSVFEEVEELSGSDYGDVVLAAQGAHVYVLWNGSGGDEKSSLFFRRSTDGGRTFEPPQQLSGLGESSRDHTLTVQGTDVYAVWTECGTGLSTCEILLRKSTNAGRFFGPVVNVSRDAKASTRPQVVARDSRLFVAWQDLPLEALGPDIVLTMSVDGGFTFEEPRMVSRTRVQSLSPRMVAAGAGVRLVWTDGFNGEREVMTRATVGLGLSLGRLENLSISQGDSGEAAMASSYCGAQVHVAWLEGNAAQGNAVLYRSATLPFPGMYCLMWPEPR</sequence>
<dbReference type="PATRIC" id="fig|1297742.4.peg.7299"/>
<evidence type="ECO:0000313" key="3">
    <source>
        <dbReference type="Proteomes" id="UP000009026"/>
    </source>
</evidence>
<gene>
    <name evidence="2" type="ORF">A176_007180</name>
</gene>
<dbReference type="InterPro" id="IPR036278">
    <property type="entry name" value="Sialidase_sf"/>
</dbReference>
<protein>
    <submittedName>
        <fullName evidence="2">BNR/Asp-box repeat domain protein</fullName>
    </submittedName>
</protein>
<accession>A0A0H4X8F6</accession>
<organism evidence="2 3">
    <name type="scientific">Pseudomyxococcus hansupus</name>
    <dbReference type="NCBI Taxonomy" id="1297742"/>
    <lineage>
        <taxon>Bacteria</taxon>
        <taxon>Pseudomonadati</taxon>
        <taxon>Myxococcota</taxon>
        <taxon>Myxococcia</taxon>
        <taxon>Myxococcales</taxon>
        <taxon>Cystobacterineae</taxon>
        <taxon>Myxococcaceae</taxon>
        <taxon>Pseudomyxococcus</taxon>
    </lineage>
</organism>
<dbReference type="SUPFAM" id="SSF50939">
    <property type="entry name" value="Sialidases"/>
    <property type="match status" value="1"/>
</dbReference>
<dbReference type="EMBL" id="CP012109">
    <property type="protein sequence ID" value="AKQ70268.1"/>
    <property type="molecule type" value="Genomic_DNA"/>
</dbReference>
<proteinExistence type="predicted"/>
<dbReference type="KEGG" id="mym:A176_007180"/>